<dbReference type="EMBL" id="KK100433">
    <property type="protein sequence ID" value="KIZ05962.1"/>
    <property type="molecule type" value="Genomic_DNA"/>
</dbReference>
<evidence type="ECO:0000256" key="5">
    <source>
        <dbReference type="PROSITE-ProRule" id="PRU01363"/>
    </source>
</evidence>
<protein>
    <submittedName>
        <fullName evidence="10">Beta-ketoacyl synthase</fullName>
        <ecNumber evidence="10">2.3.1.94</ecNumber>
    </submittedName>
</protein>
<dbReference type="GO" id="GO:0016491">
    <property type="term" value="F:oxidoreductase activity"/>
    <property type="evidence" value="ECO:0007669"/>
    <property type="project" value="InterPro"/>
</dbReference>
<dbReference type="SMART" id="SM00826">
    <property type="entry name" value="PKS_DH"/>
    <property type="match status" value="1"/>
</dbReference>
<dbReference type="GeneID" id="25734873"/>
<evidence type="ECO:0000313" key="10">
    <source>
        <dbReference type="EMBL" id="KIZ05962.1"/>
    </source>
</evidence>
<feature type="region of interest" description="Disordered" evidence="6">
    <location>
        <begin position="3616"/>
        <end position="3639"/>
    </location>
</feature>
<evidence type="ECO:0000256" key="2">
    <source>
        <dbReference type="ARBA" id="ARBA00022553"/>
    </source>
</evidence>
<feature type="region of interest" description="Disordered" evidence="6">
    <location>
        <begin position="2461"/>
        <end position="2494"/>
    </location>
</feature>
<dbReference type="GO" id="GO:0004315">
    <property type="term" value="F:3-oxoacyl-[acyl-carrier-protein] synthase activity"/>
    <property type="evidence" value="ECO:0007669"/>
    <property type="project" value="InterPro"/>
</dbReference>
<dbReference type="Proteomes" id="UP000054498">
    <property type="component" value="Unassembled WGS sequence"/>
</dbReference>
<dbReference type="SUPFAM" id="SSF53901">
    <property type="entry name" value="Thiolase-like"/>
    <property type="match status" value="3"/>
</dbReference>
<dbReference type="Pfam" id="PF00109">
    <property type="entry name" value="ketoacyl-synt"/>
    <property type="match status" value="3"/>
</dbReference>
<dbReference type="Gene3D" id="1.10.1200.10">
    <property type="entry name" value="ACP-like"/>
    <property type="match status" value="3"/>
</dbReference>
<reference evidence="10 11" key="1">
    <citation type="journal article" date="2013" name="BMC Genomics">
        <title>Reconstruction of the lipid metabolism for the microalga Monoraphidium neglectum from its genome sequence reveals characteristics suitable for biofuel production.</title>
        <authorList>
            <person name="Bogen C."/>
            <person name="Al-Dilaimi A."/>
            <person name="Albersmeier A."/>
            <person name="Wichmann J."/>
            <person name="Grundmann M."/>
            <person name="Rupp O."/>
            <person name="Lauersen K.J."/>
            <person name="Blifernez-Klassen O."/>
            <person name="Kalinowski J."/>
            <person name="Goesmann A."/>
            <person name="Mussgnug J.H."/>
            <person name="Kruse O."/>
        </authorList>
    </citation>
    <scope>NUCLEOTIDE SEQUENCE [LARGE SCALE GENOMIC DNA]</scope>
    <source>
        <strain evidence="10 11">SAG 48.87</strain>
    </source>
</reference>
<dbReference type="RefSeq" id="XP_013904981.1">
    <property type="nucleotide sequence ID" value="XM_014049527.1"/>
</dbReference>
<evidence type="ECO:0000256" key="4">
    <source>
        <dbReference type="ARBA" id="ARBA00023268"/>
    </source>
</evidence>
<dbReference type="SUPFAM" id="SSF50129">
    <property type="entry name" value="GroES-like"/>
    <property type="match status" value="2"/>
</dbReference>
<evidence type="ECO:0000313" key="11">
    <source>
        <dbReference type="Proteomes" id="UP000054498"/>
    </source>
</evidence>
<evidence type="ECO:0000256" key="1">
    <source>
        <dbReference type="ARBA" id="ARBA00022450"/>
    </source>
</evidence>
<evidence type="ECO:0000259" key="7">
    <source>
        <dbReference type="PROSITE" id="PS50075"/>
    </source>
</evidence>
<feature type="active site" description="Proton donor; for dehydratase activity" evidence="5">
    <location>
        <position position="1578"/>
    </location>
</feature>
<dbReference type="InterPro" id="IPR050091">
    <property type="entry name" value="PKS_NRPS_Biosynth_Enz"/>
</dbReference>
<feature type="domain" description="Ketosynthase family 3 (KS3)" evidence="8">
    <location>
        <begin position="2613"/>
        <end position="3078"/>
    </location>
</feature>
<dbReference type="Gene3D" id="3.10.129.110">
    <property type="entry name" value="Polyketide synthase dehydratase"/>
    <property type="match status" value="1"/>
</dbReference>
<dbReference type="GO" id="GO:0031177">
    <property type="term" value="F:phosphopantetheine binding"/>
    <property type="evidence" value="ECO:0007669"/>
    <property type="project" value="InterPro"/>
</dbReference>
<dbReference type="EC" id="2.3.1.94" evidence="10"/>
<dbReference type="InterPro" id="IPR009081">
    <property type="entry name" value="PP-bd_ACP"/>
</dbReference>
<dbReference type="PROSITE" id="PS52004">
    <property type="entry name" value="KS3_2"/>
    <property type="match status" value="3"/>
</dbReference>
<dbReference type="SUPFAM" id="SSF47336">
    <property type="entry name" value="ACP-like"/>
    <property type="match status" value="3"/>
</dbReference>
<dbReference type="Pfam" id="PF08659">
    <property type="entry name" value="KR"/>
    <property type="match status" value="3"/>
</dbReference>
<keyword evidence="3 10" id="KW-0808">Transferase</keyword>
<dbReference type="KEGG" id="mng:MNEG_1995"/>
<feature type="domain" description="Carrier" evidence="7">
    <location>
        <begin position="762"/>
        <end position="837"/>
    </location>
</feature>
<feature type="compositionally biased region" description="Acidic residues" evidence="6">
    <location>
        <begin position="852"/>
        <end position="861"/>
    </location>
</feature>
<keyword evidence="11" id="KW-1185">Reference proteome</keyword>
<dbReference type="SMART" id="SM00825">
    <property type="entry name" value="PKS_KS"/>
    <property type="match status" value="3"/>
</dbReference>
<dbReference type="InterPro" id="IPR042104">
    <property type="entry name" value="PKS_dehydratase_sf"/>
</dbReference>
<dbReference type="PANTHER" id="PTHR43775">
    <property type="entry name" value="FATTY ACID SYNTHASE"/>
    <property type="match status" value="1"/>
</dbReference>
<dbReference type="PROSITE" id="PS52019">
    <property type="entry name" value="PKS_MFAS_DH"/>
    <property type="match status" value="1"/>
</dbReference>
<organism evidence="10 11">
    <name type="scientific">Monoraphidium neglectum</name>
    <dbReference type="NCBI Taxonomy" id="145388"/>
    <lineage>
        <taxon>Eukaryota</taxon>
        <taxon>Viridiplantae</taxon>
        <taxon>Chlorophyta</taxon>
        <taxon>core chlorophytes</taxon>
        <taxon>Chlorophyceae</taxon>
        <taxon>CS clade</taxon>
        <taxon>Sphaeropleales</taxon>
        <taxon>Selenastraceae</taxon>
        <taxon>Monoraphidium</taxon>
    </lineage>
</organism>
<dbReference type="Gene3D" id="3.90.180.10">
    <property type="entry name" value="Medium-chain alcohol dehydrogenases, catalytic domain"/>
    <property type="match status" value="2"/>
</dbReference>
<dbReference type="SMART" id="SM00823">
    <property type="entry name" value="PKS_PP"/>
    <property type="match status" value="3"/>
</dbReference>
<dbReference type="InterPro" id="IPR049552">
    <property type="entry name" value="PKS_DH_N"/>
</dbReference>
<dbReference type="InterPro" id="IPR011032">
    <property type="entry name" value="GroES-like_sf"/>
</dbReference>
<dbReference type="InterPro" id="IPR020843">
    <property type="entry name" value="ER"/>
</dbReference>
<dbReference type="InterPro" id="IPR020806">
    <property type="entry name" value="PKS_PP-bd"/>
</dbReference>
<dbReference type="GO" id="GO:0044550">
    <property type="term" value="P:secondary metabolite biosynthetic process"/>
    <property type="evidence" value="ECO:0007669"/>
    <property type="project" value="UniProtKB-ARBA"/>
</dbReference>
<dbReference type="InterPro" id="IPR036736">
    <property type="entry name" value="ACP-like_sf"/>
</dbReference>
<dbReference type="InterPro" id="IPR049900">
    <property type="entry name" value="PKS_mFAS_DH"/>
</dbReference>
<dbReference type="InterPro" id="IPR016039">
    <property type="entry name" value="Thiolase-like"/>
</dbReference>
<dbReference type="InterPro" id="IPR013968">
    <property type="entry name" value="PKS_KR"/>
</dbReference>
<dbReference type="InterPro" id="IPR057326">
    <property type="entry name" value="KR_dom"/>
</dbReference>
<evidence type="ECO:0000259" key="8">
    <source>
        <dbReference type="PROSITE" id="PS52004"/>
    </source>
</evidence>
<evidence type="ECO:0000259" key="9">
    <source>
        <dbReference type="PROSITE" id="PS52019"/>
    </source>
</evidence>
<evidence type="ECO:0000256" key="3">
    <source>
        <dbReference type="ARBA" id="ARBA00022679"/>
    </source>
</evidence>
<dbReference type="PROSITE" id="PS00606">
    <property type="entry name" value="KS3_1"/>
    <property type="match status" value="1"/>
</dbReference>
<dbReference type="CDD" id="cd05195">
    <property type="entry name" value="enoyl_red"/>
    <property type="match status" value="2"/>
</dbReference>
<dbReference type="SUPFAM" id="SSF51735">
    <property type="entry name" value="NAD(P)-binding Rossmann-fold domains"/>
    <property type="match status" value="5"/>
</dbReference>
<dbReference type="STRING" id="145388.A0A0D2N079"/>
<accession>A0A0D2N079</accession>
<dbReference type="GO" id="GO:0047879">
    <property type="term" value="F:erythronolide synthase activity"/>
    <property type="evidence" value="ECO:0007669"/>
    <property type="project" value="UniProtKB-EC"/>
</dbReference>
<feature type="region of interest" description="C-terminal hotdog fold" evidence="5">
    <location>
        <begin position="1516"/>
        <end position="1674"/>
    </location>
</feature>
<dbReference type="PROSITE" id="PS00012">
    <property type="entry name" value="PHOSPHOPANTETHEINE"/>
    <property type="match status" value="3"/>
</dbReference>
<name>A0A0D2N079_9CHLO</name>
<dbReference type="Pfam" id="PF02801">
    <property type="entry name" value="Ketoacyl-synt_C"/>
    <property type="match status" value="3"/>
</dbReference>
<dbReference type="InterPro" id="IPR020841">
    <property type="entry name" value="PKS_Beta-ketoAc_synthase_dom"/>
</dbReference>
<dbReference type="OrthoDB" id="552819at2759"/>
<feature type="region of interest" description="Disordered" evidence="6">
    <location>
        <begin position="847"/>
        <end position="868"/>
    </location>
</feature>
<keyword evidence="1" id="KW-0596">Phosphopantetheine</keyword>
<dbReference type="PROSITE" id="PS50075">
    <property type="entry name" value="CARRIER"/>
    <property type="match status" value="3"/>
</dbReference>
<sequence length="4244" mass="418279">MLYQTVLAASDPWEASQKLSGAGCAVALGSKRAGPAALVAAALAAARGALAAPGAGAAALTLGTGGHPSAGGALTRGALPGLLRTVQQEAASWHVAVLSDSTTPACASPTLALGDDGPQQQLTAVGSYGGRADACVLFAPVLRPAAVAAAEQLPPHQLVPQPRGAFSGLVPAAVDVSSAALAHGQIGLRVQAVGLNFRDVLNVLGMYPGDPGNPGGDCAGVVLATNPTATSTPHAVGQRVFGLAVGSLGTAVACAADTMVAAPACLTFEEAASMPTVFITARAALRQVATARRGERVLLQAAAGGVGLAALQVLEATGAVVLGTAGGPPKRALLRSLGVAHAAGSRDTGFACDLAVAAGGADVVLHSLTSPGMVGGALALLRRGGRLVEIGKRDVWSGAAVAAQRPDVAYRLLAVDFLPDCEVQAALRAVAAGAASGALRPLPLAAHPLSGVAAALRQLSQARQLGKVIVGGATNRPPAAPAGRVLVTGGTGYLGSLVAAWLTTQQLGSVSLLARNARASRPLAQLLAGGSMMPVNVTQCDAGLSADVAALLNSGEPIQAIFHAGGVLADATLQQLTLSGVRRTIAAKQTALGRLLALHQAQPAAQLVLFSSVASLLGSAGQANYAAANAALDAAAAALQAGGVAALSVQWGAWAGAGMAANDPRTAARVERMGMGLIEPRRGLAALEGALAAVATICAACAPVVTAVPFNWRRMAKRLGSRVPTLFSEVGVAAGVGSSAAGAAPRRGRAPAARRGLHERAAVAAAEVGRQVEEAVRSIVGREVAPDEPLMAAGLDSLGAVELRNALEGRLGLQLPGTLVFDYPSSAALSQYIGSRLAASGVSIDATGQAGAEDEEEDQQDWPEASAAAAAVADRVPRGLTPAGWAPTGAASVLAVSAFSYRVPRDVWADGYAGDAAAAIPLERWDPDVAPAAALFADGGAPLRFGAFLPAGVAAAFDAAAFGLSPPEAALMDPQQRLLLEAAAEALAGGAAAAASGMNSCGVFVGISSMDYQKLASRYGGAVTAYSATGVSLSVAAGRLSFTFGLAGPSLAIDTACSSSLVAAHSASLSLGAAQCGRALVGGANLALFPDTPAMFKRAGMLAEDGRCKTLDAAADGYVRSEAVGVMLLQPFAAAEGASPAPLAVLAGSAVNQDGRSSGLTAPNGPAQQEVIRQALAAAGLAAADMCGVSTHGTGTSLGDPIEVGALAAVFGGSGGKSGSSGCVAAPLVVAASKSWLGHAEPAAGVVGILQAAHQVCGLAAPPIAHLRTLNPLVASAMSSDGGRGWALPRQAGGLATAEAAALARCGVSAFAFQGTNAHVVIATPSPANTSVRLAAPSLAAAQPQWRRSYLWLLPRPRALAAGGVSLAAAEAAGPGASGTATFACRLDAARLAFLWDHVVGGTPIFPAAGFLDAAASAAATLLLPTAAHDGTADDGRQLGPHYHNNHHQQQLLLLTDAAIPAPLALAGKGGGRGSEQELLVSISLDSGRVRVTSRGGAGSATSAPTTHLAADAALARAAAPELAVQPAAVRVARLLGGPPITPSSGGYANSAASGALCAPPQSAGDAHDFSLHPALLDSALQLGAAAAAATQAVGRQAAGSPGDTKVPVGLSALLVPLGDSGAPACRPAFAATRAFTGESGQLSSSYWLVDKRGAATGAVDGLVAKAIPKPAQRRAQGQVQDLQAAKDCLYQIDWVVDSPEAALDRIQEAGSEDQRAVEAACDLSLTARADGGLSATAALVAALQAQQPRPGAGAPLSVWTSGAEATVLHGASGGPAGRGVAGALVSAVLRTATQEQAAQVTAQSDASLHTCSGSGAGISSRAVRLSVMPGAAALPAGSRSSSAAAGATLTARLRPVAAAEQLPPHQLVPRPRGAFSGLVPAAVDVSAVALAPGQIGLRVQAVGLNFRDVLNVLGMYPGDPGNPGGDCAGVVLATNPTATSVPHAVGQRVFGLAVGSLGTAVACAADTMVAAPACLSFEEAASMPTVFITARAALRQVAAAQHGERVLLQAAAGGVGLAALQVLEATGAMALGTAGGPPKRALLRSLGVAHAASSRDTGFACDLAVAAGGADVVLNSLTSPGMVGGALALLRRGGRLVEIGKRDVWSGAAVAAQRPDVAYSLLAVDFLPDCEVQAALRAVAAGAGSGALRSLPLAAHPLSGVAAALRQLSQARHAGKVVVNAPASYQQQLFLAADGLVIVTGGLGTLGALVAGWLLQQGCTRVALLGRAGKASALAQLPGGRADISVLASSPAQITFAACDVAAAADLWQQLLCGGGRALPILAVLHAGGVLQDATIAKQDAAGLRRVYAPKARAVQQWQGLLRSQPAAQQVLFSSVASLLGSPGQANYAAANATLDAVAAALQAGGTPALSVQWGAWAGAGMAANDPQTAARVERLGMALIAPQQGLAALEGALAAVTRGGRGATLAPLGAIAAVPFKWAAFLAHRRPAPAFFSEFEAHLQPASSRTPGGSRGSRSRSRGAAPWRPPVRQQGAASAVGAQVASAVAAVLGRPVGADEPLVAAGLDSLGSVELRNALQAGLGGPGFRSTLQVELPPTLVFDYPSVSAITSLVASLGARGAAGASPPSLDDVSDDEACPDDTPAALPPLAGAALGSGAAAGQGARLLVAVASFASRTAAGNAVLSLEGRDASRRVPFERWSGADVEQLFDGLPPQFAVSLSDAALFDAAAFGVSAPEAALMDPQQRLLLACAAEALLGGGTGPAASASLGIGTAVSSVTGVTGPVGAYVGVSSMDYNKLTLKFLGSVTQNSSTGASLSVAAGRLSYTFGLRGPAMSVDTACSSSLVAAHTAVAALALGNCAAALAGGVNLALSPDTSAAFAKAGMLAPDGRCKTLDASADGYVRAEAAGIFVLRPMDASGSVAAPDSAAPTPLAVLAGSAVNQDGRSSGLTAPNGPAQQEVIRQALADAGVRASEVDLLQLHGTGTSLGDPIEVGAAAAVFAPRAAPDGAAAPPPPPVPLALFTSKSSLGHAEPAAGAVGVLHAAWAARHAALPPVLHLRAVNPFVAGTLSAGAAGTASGWQLPRQAAGRGCGKEGDGVVSGVSSFAFQGTNAHLILKAPVAARSGAVGAGSGGVRAAVSWQPGRHWFMAPGTAPLLGALAGGDGGGFRVLPAGALMMAAAAAVDAAAGGASADGRVLLGTDDQEIIYTVVWEAVEVQQEQHQLQQQQQQHKAQPSSLALAARRMAAADVSQALDAIAALQQACSAHGRPSLRLATTGASTGVAAAAPSGYVSSDAGGAAAWAALRAAALEQPDWRLSALDSSNGGSRGTIFSLGRTAEIAPDAAASLYGATTHGGARFAARLARAAVPSTPPAVRPLAGAALPQCGTYIITGGAGFLGAQVARWLLTVVGVSHVHIISRSGQLPSELSDLIMNPATSAQQRQAGMLTASKGDAAAAADFAGAAAALAGAVCRLPVLGVLHAAGVLADGLLGGLSAASVRRAVAPKAQGLRLLMRALHRQPLGTTVLFSSVASLLGSPGQANYAAANAALDAAATALQAGGVAALSVQWGAWAGAGMAANDPQTAARAARLGVGMLQPLQALAALEAAVLSHSTRSGVAAPTALAVVPIQWRTFLARLPRQPPAAFFSTMHDRVAAGPTAAADAPPAQWPGQQQRPSAAATAESAALIAAQVEEAVADAVSTVLGRQVAPDEPLMAAGLDSLGAVELRNLLQDSLGATLPQTLIFDAPTPAAMTAAIKSQLLASLPMQEQQQQRQLAAAPLARTLGPLTAAPEARVIAIAAAAGRCAAGSAAPEAAPLAAAARVWDPVGVVPMERWDVERPPSSALAARFGAFMRGVEVFDATAFGVSAPEAALMDPQQRLLLAAAAELLAPPPLAANASSLPASSFALGVYVGIASSDYASLVKAATSAGAPGAFHATANAPSVASGRLAFAFNLQGPAISVDTACSASLVALHLARRALLESSGGGGGGGSESWGGGLEGALVAGVHVQAAPTSSSYVYAAGMLSTSGRCKVLDADADGYVRGEAVHALLLRPFQVASPALAQAVGSTSAAPRPPPLAAILLGSAVNQDGRSSGLTAPNGPAQQEVIRQALAAAGVAAGDVHLLSMHGTGTALGDPVEVNAAAETLLVGGGTPAAQPLSLLASKSWHGHAEPAAGLVALAHAASAAAAASRHPLLHLRTLNPYVAGMLESLAARRGGGGGGGGGGGLAARGAAVARQAAPLALGRRGGGELAGDAAVVAGTSSFAFMVGWILGRDEITASARL</sequence>
<keyword evidence="2" id="KW-0597">Phosphoprotein</keyword>
<feature type="domain" description="PKS/mFAS DH" evidence="9">
    <location>
        <begin position="1365"/>
        <end position="1674"/>
    </location>
</feature>
<dbReference type="InterPro" id="IPR006162">
    <property type="entry name" value="Ppantetheine_attach_site"/>
</dbReference>
<proteinExistence type="predicted"/>
<feature type="domain" description="Carrier" evidence="7">
    <location>
        <begin position="2493"/>
        <end position="2576"/>
    </location>
</feature>
<dbReference type="Pfam" id="PF21089">
    <property type="entry name" value="PKS_DH_N"/>
    <property type="match status" value="1"/>
</dbReference>
<dbReference type="Pfam" id="PF13602">
    <property type="entry name" value="ADH_zinc_N_2"/>
    <property type="match status" value="2"/>
</dbReference>
<dbReference type="InterPro" id="IPR049551">
    <property type="entry name" value="PKS_DH_C"/>
</dbReference>
<feature type="domain" description="Ketosynthase family 3 (KS3)" evidence="8">
    <location>
        <begin position="882"/>
        <end position="1324"/>
    </location>
</feature>
<gene>
    <name evidence="10" type="ORF">MNEG_1995</name>
</gene>
<feature type="active site" description="Proton acceptor; for dehydratase activity" evidence="5">
    <location>
        <position position="1398"/>
    </location>
</feature>
<dbReference type="Gene3D" id="3.40.50.720">
    <property type="entry name" value="NAD(P)-binding Rossmann-like Domain"/>
    <property type="match status" value="5"/>
</dbReference>
<dbReference type="InterPro" id="IPR014030">
    <property type="entry name" value="Ketoacyl_synth_N"/>
</dbReference>
<dbReference type="GO" id="GO:0006633">
    <property type="term" value="P:fatty acid biosynthetic process"/>
    <property type="evidence" value="ECO:0007669"/>
    <property type="project" value="InterPro"/>
</dbReference>
<dbReference type="Gene3D" id="3.40.47.10">
    <property type="match status" value="3"/>
</dbReference>
<feature type="region of interest" description="N-terminal hotdog fold" evidence="5">
    <location>
        <begin position="1365"/>
        <end position="1497"/>
    </location>
</feature>
<dbReference type="CDD" id="cd00833">
    <property type="entry name" value="PKS"/>
    <property type="match status" value="3"/>
</dbReference>
<dbReference type="InterPro" id="IPR020807">
    <property type="entry name" value="PKS_DH"/>
</dbReference>
<feature type="domain" description="Ketosynthase family 3 (KS3)" evidence="8">
    <location>
        <begin position="3753"/>
        <end position="4191"/>
    </location>
</feature>
<dbReference type="InterPro" id="IPR036291">
    <property type="entry name" value="NAD(P)-bd_dom_sf"/>
</dbReference>
<dbReference type="Pfam" id="PF00550">
    <property type="entry name" value="PP-binding"/>
    <property type="match status" value="3"/>
</dbReference>
<dbReference type="InterPro" id="IPR014031">
    <property type="entry name" value="Ketoacyl_synth_C"/>
</dbReference>
<dbReference type="SMART" id="SM00822">
    <property type="entry name" value="PKS_KR"/>
    <property type="match status" value="3"/>
</dbReference>
<feature type="domain" description="Carrier" evidence="7">
    <location>
        <begin position="3646"/>
        <end position="3720"/>
    </location>
</feature>
<dbReference type="SMART" id="SM00829">
    <property type="entry name" value="PKS_ER"/>
    <property type="match status" value="2"/>
</dbReference>
<evidence type="ECO:0000256" key="6">
    <source>
        <dbReference type="SAM" id="MobiDB-lite"/>
    </source>
</evidence>
<dbReference type="PANTHER" id="PTHR43775:SF37">
    <property type="entry name" value="SI:DKEY-61P9.11"/>
    <property type="match status" value="1"/>
</dbReference>
<keyword evidence="4" id="KW-0511">Multifunctional enzyme</keyword>
<keyword evidence="10" id="KW-0012">Acyltransferase</keyword>
<dbReference type="InterPro" id="IPR018201">
    <property type="entry name" value="Ketoacyl_synth_AS"/>
</dbReference>
<dbReference type="GO" id="GO:0004312">
    <property type="term" value="F:fatty acid synthase activity"/>
    <property type="evidence" value="ECO:0007669"/>
    <property type="project" value="TreeGrafter"/>
</dbReference>
<dbReference type="Pfam" id="PF14765">
    <property type="entry name" value="PS-DH"/>
    <property type="match status" value="1"/>
</dbReference>